<accession>A0A2P2MLL1</accession>
<reference evidence="2" key="1">
    <citation type="submission" date="2018-02" db="EMBL/GenBank/DDBJ databases">
        <title>Rhizophora mucronata_Transcriptome.</title>
        <authorList>
            <person name="Meera S.P."/>
            <person name="Sreeshan A."/>
            <person name="Augustine A."/>
        </authorList>
    </citation>
    <scope>NUCLEOTIDE SEQUENCE</scope>
    <source>
        <tissue evidence="2">Leaf</tissue>
    </source>
</reference>
<keyword evidence="1" id="KW-0812">Transmembrane</keyword>
<name>A0A2P2MLL1_RHIMU</name>
<keyword evidence="1" id="KW-0472">Membrane</keyword>
<sequence length="60" mass="7101">MSCFYFLFFTLGYSRYQLVENLLVIFKQRVGLSEGFCTYNFVNLLLSGSMLLYQLILLRI</sequence>
<dbReference type="GO" id="GO:0016787">
    <property type="term" value="F:hydrolase activity"/>
    <property type="evidence" value="ECO:0007669"/>
    <property type="project" value="UniProtKB-KW"/>
</dbReference>
<protein>
    <submittedName>
        <fullName evidence="2">Haloacid dehalogenase-like hydrolase domain-containing protein At4g39970</fullName>
    </submittedName>
</protein>
<dbReference type="AlphaFoldDB" id="A0A2P2MLL1"/>
<keyword evidence="2" id="KW-0378">Hydrolase</keyword>
<proteinExistence type="predicted"/>
<evidence type="ECO:0000256" key="1">
    <source>
        <dbReference type="SAM" id="Phobius"/>
    </source>
</evidence>
<dbReference type="EMBL" id="GGEC01050613">
    <property type="protein sequence ID" value="MBX31097.1"/>
    <property type="molecule type" value="Transcribed_RNA"/>
</dbReference>
<keyword evidence="1" id="KW-1133">Transmembrane helix</keyword>
<feature type="transmembrane region" description="Helical" evidence="1">
    <location>
        <begin position="38"/>
        <end position="58"/>
    </location>
</feature>
<evidence type="ECO:0000313" key="2">
    <source>
        <dbReference type="EMBL" id="MBX31097.1"/>
    </source>
</evidence>
<organism evidence="2">
    <name type="scientific">Rhizophora mucronata</name>
    <name type="common">Asiatic mangrove</name>
    <dbReference type="NCBI Taxonomy" id="61149"/>
    <lineage>
        <taxon>Eukaryota</taxon>
        <taxon>Viridiplantae</taxon>
        <taxon>Streptophyta</taxon>
        <taxon>Embryophyta</taxon>
        <taxon>Tracheophyta</taxon>
        <taxon>Spermatophyta</taxon>
        <taxon>Magnoliopsida</taxon>
        <taxon>eudicotyledons</taxon>
        <taxon>Gunneridae</taxon>
        <taxon>Pentapetalae</taxon>
        <taxon>rosids</taxon>
        <taxon>fabids</taxon>
        <taxon>Malpighiales</taxon>
        <taxon>Rhizophoraceae</taxon>
        <taxon>Rhizophora</taxon>
    </lineage>
</organism>